<dbReference type="EMBL" id="KV875099">
    <property type="protein sequence ID" value="OIW27947.1"/>
    <property type="molecule type" value="Genomic_DNA"/>
</dbReference>
<feature type="transmembrane region" description="Helical" evidence="2">
    <location>
        <begin position="96"/>
        <end position="115"/>
    </location>
</feature>
<dbReference type="AlphaFoldDB" id="A0A1J7IKY4"/>
<feature type="transmembrane region" description="Helical" evidence="2">
    <location>
        <begin position="135"/>
        <end position="156"/>
    </location>
</feature>
<dbReference type="OrthoDB" id="3210850at2759"/>
<dbReference type="PANTHER" id="PTHR38848:SF3">
    <property type="entry name" value="G-PROTEIN COUPLED RECEPTORS FAMILY 3 PROFILE DOMAIN-CONTAINING PROTEIN"/>
    <property type="match status" value="1"/>
</dbReference>
<sequence length="419" mass="46122">MPVPRDGTTFTSGHMGRYTQPLSGLLISVILALASIALISAFLTQKLFNGRSWRKIQFVQWVAVAIYIDSWIFVFATAIIQFGFGVDFSFPVCDSAILLCLLCYVSSKILVYLFLVEKAYIIRGNLKPRLKSRVYIFNSIIMLGLYVGVAIVNFVFRITKMQDGQCVIGMQKQAMIPLIGFDVLVNVYLTCMFLVPLFNMYTFKNAPRTRASNRLKRVATRTFIGAVCTLTSSVVNLSVLMGLNGEPGWVCLMCCNSDILFSVVVIQWVTSPDGPQGGSNSSSKDESNELGSQNGEPDNRIVPARLRLGRRGNHSDLEDFDTPDVPTRSHSRASSRRELSTEGMIDGRAAISVSHSRNPSGSTDTLPSTKPFDLDVASDPAPAQDKQSGAHGRPEIATPEEARVRGSNLYVSRIWRSGP</sequence>
<keyword evidence="2" id="KW-0812">Transmembrane</keyword>
<dbReference type="Proteomes" id="UP000182658">
    <property type="component" value="Unassembled WGS sequence"/>
</dbReference>
<gene>
    <name evidence="3" type="ORF">CONLIGDRAFT_455527</name>
</gene>
<organism evidence="3 4">
    <name type="scientific">Coniochaeta ligniaria NRRL 30616</name>
    <dbReference type="NCBI Taxonomy" id="1408157"/>
    <lineage>
        <taxon>Eukaryota</taxon>
        <taxon>Fungi</taxon>
        <taxon>Dikarya</taxon>
        <taxon>Ascomycota</taxon>
        <taxon>Pezizomycotina</taxon>
        <taxon>Sordariomycetes</taxon>
        <taxon>Sordariomycetidae</taxon>
        <taxon>Coniochaetales</taxon>
        <taxon>Coniochaetaceae</taxon>
        <taxon>Coniochaeta</taxon>
    </lineage>
</organism>
<dbReference type="InParanoid" id="A0A1J7IKY4"/>
<evidence type="ECO:0000313" key="4">
    <source>
        <dbReference type="Proteomes" id="UP000182658"/>
    </source>
</evidence>
<evidence type="ECO:0000256" key="1">
    <source>
        <dbReference type="SAM" id="MobiDB-lite"/>
    </source>
</evidence>
<reference evidence="3 4" key="1">
    <citation type="submission" date="2016-10" db="EMBL/GenBank/DDBJ databases">
        <title>Draft genome sequence of Coniochaeta ligniaria NRRL30616, a lignocellulolytic fungus for bioabatement of inhibitors in plant biomass hydrolysates.</title>
        <authorList>
            <consortium name="DOE Joint Genome Institute"/>
            <person name="Jimenez D.J."/>
            <person name="Hector R.E."/>
            <person name="Riley R."/>
            <person name="Sun H."/>
            <person name="Grigoriev I.V."/>
            <person name="Van Elsas J.D."/>
            <person name="Nichols N.N."/>
        </authorList>
    </citation>
    <scope>NUCLEOTIDE SEQUENCE [LARGE SCALE GENOMIC DNA]</scope>
    <source>
        <strain evidence="3 4">NRRL 30616</strain>
    </source>
</reference>
<keyword evidence="4" id="KW-1185">Reference proteome</keyword>
<proteinExistence type="predicted"/>
<feature type="transmembrane region" description="Helical" evidence="2">
    <location>
        <begin position="176"/>
        <end position="201"/>
    </location>
</feature>
<feature type="transmembrane region" description="Helical" evidence="2">
    <location>
        <begin position="64"/>
        <end position="84"/>
    </location>
</feature>
<feature type="compositionally biased region" description="Polar residues" evidence="1">
    <location>
        <begin position="353"/>
        <end position="368"/>
    </location>
</feature>
<keyword evidence="2" id="KW-0472">Membrane</keyword>
<feature type="region of interest" description="Disordered" evidence="1">
    <location>
        <begin position="274"/>
        <end position="404"/>
    </location>
</feature>
<name>A0A1J7IKY4_9PEZI</name>
<evidence type="ECO:0000313" key="3">
    <source>
        <dbReference type="EMBL" id="OIW27947.1"/>
    </source>
</evidence>
<feature type="transmembrane region" description="Helical" evidence="2">
    <location>
        <begin position="22"/>
        <end position="43"/>
    </location>
</feature>
<protein>
    <submittedName>
        <fullName evidence="3">Uncharacterized protein</fullName>
    </submittedName>
</protein>
<evidence type="ECO:0000256" key="2">
    <source>
        <dbReference type="SAM" id="Phobius"/>
    </source>
</evidence>
<dbReference type="PANTHER" id="PTHR38848">
    <property type="entry name" value="G-PROTEIN COUPLED RECEPTORS FAMILY 3 PROFILE DOMAIN-CONTAINING PROTEIN"/>
    <property type="match status" value="1"/>
</dbReference>
<accession>A0A1J7IKY4</accession>
<feature type="transmembrane region" description="Helical" evidence="2">
    <location>
        <begin position="222"/>
        <end position="241"/>
    </location>
</feature>
<keyword evidence="2" id="KW-1133">Transmembrane helix</keyword>